<dbReference type="EMBL" id="UOFI01000135">
    <property type="protein sequence ID" value="VAW68629.1"/>
    <property type="molecule type" value="Genomic_DNA"/>
</dbReference>
<dbReference type="PANTHER" id="PTHR32479:SF17">
    <property type="entry name" value="GLYCOLATE OXIDASE IRON-SULFUR SUBUNIT"/>
    <property type="match status" value="1"/>
</dbReference>
<accession>A0A3B0Y3A6</accession>
<dbReference type="Pfam" id="PF13183">
    <property type="entry name" value="Fer4_8"/>
    <property type="match status" value="1"/>
</dbReference>
<feature type="domain" description="4Fe-4S ferredoxin-type" evidence="6">
    <location>
        <begin position="4"/>
        <end position="34"/>
    </location>
</feature>
<dbReference type="PROSITE" id="PS51379">
    <property type="entry name" value="4FE4S_FER_2"/>
    <property type="match status" value="2"/>
</dbReference>
<evidence type="ECO:0000256" key="4">
    <source>
        <dbReference type="ARBA" id="ARBA00023004"/>
    </source>
</evidence>
<name>A0A3B0Y3A6_9ZZZZ</name>
<feature type="domain" description="4Fe-4S ferredoxin-type" evidence="6">
    <location>
        <begin position="55"/>
        <end position="86"/>
    </location>
</feature>
<keyword evidence="7" id="KW-0560">Oxidoreductase</keyword>
<dbReference type="Gene3D" id="1.10.1060.10">
    <property type="entry name" value="Alpha-helical ferredoxin"/>
    <property type="match status" value="1"/>
</dbReference>
<dbReference type="InterPro" id="IPR004017">
    <property type="entry name" value="Cys_rich_dom"/>
</dbReference>
<dbReference type="GO" id="GO:0046872">
    <property type="term" value="F:metal ion binding"/>
    <property type="evidence" value="ECO:0007669"/>
    <property type="project" value="UniProtKB-KW"/>
</dbReference>
<dbReference type="EC" id="1.1.99.14" evidence="7"/>
<keyword evidence="4" id="KW-0408">Iron</keyword>
<gene>
    <name evidence="7" type="ORF">MNBD_GAMMA09-2049</name>
</gene>
<reference evidence="7" key="1">
    <citation type="submission" date="2018-06" db="EMBL/GenBank/DDBJ databases">
        <authorList>
            <person name="Zhirakovskaya E."/>
        </authorList>
    </citation>
    <scope>NUCLEOTIDE SEQUENCE</scope>
</reference>
<evidence type="ECO:0000256" key="1">
    <source>
        <dbReference type="ARBA" id="ARBA00022485"/>
    </source>
</evidence>
<dbReference type="InterPro" id="IPR017900">
    <property type="entry name" value="4Fe4S_Fe_S_CS"/>
</dbReference>
<sequence>MTRYSKLADTDLCVMCGMCLPHCPTYQLYQSEAESPRGRIALMQAIDHNNIKNDPAALLYIDHCLGCLNCETICPSGVPFGKLIDEFRDQLNPSIKKNIISRLILRQSKKPDGIDKLAAIASHPALKPVLGLATGLTKITPLPPSSGKLNELYPALASRLGQVTLFTGCGGKSTDSESILSATQVLNRLGFDVHLPRQEFCCGALHQHNGQLSAATELLQHNTSRFTQINSQTDSQAILFFSPACGSQLLKIPDLPIEDARLFIFSQIKKQALLLSPLPQAVALHESCSQQNMLKSKSPNLKLLQCIPDIQITLSSQPSICCGAGGLQAFNYPEQAQALLQKKLSTFDWSKTNTLISDNIGCSLHIKSAISAYNPQVEVLHPISLLARQLPPP</sequence>
<dbReference type="Pfam" id="PF02754">
    <property type="entry name" value="CCG"/>
    <property type="match status" value="2"/>
</dbReference>
<dbReference type="PANTHER" id="PTHR32479">
    <property type="entry name" value="GLYCOLATE OXIDASE IRON-SULFUR SUBUNIT"/>
    <property type="match status" value="1"/>
</dbReference>
<dbReference type="AlphaFoldDB" id="A0A3B0Y3A6"/>
<dbReference type="GO" id="GO:0019154">
    <property type="term" value="F:glycolate dehydrogenase activity"/>
    <property type="evidence" value="ECO:0007669"/>
    <property type="project" value="UniProtKB-EC"/>
</dbReference>
<keyword evidence="1" id="KW-0004">4Fe-4S</keyword>
<evidence type="ECO:0000256" key="5">
    <source>
        <dbReference type="ARBA" id="ARBA00023014"/>
    </source>
</evidence>
<dbReference type="InterPro" id="IPR017896">
    <property type="entry name" value="4Fe4S_Fe-S-bd"/>
</dbReference>
<keyword evidence="5" id="KW-0411">Iron-sulfur</keyword>
<dbReference type="GO" id="GO:0051539">
    <property type="term" value="F:4 iron, 4 sulfur cluster binding"/>
    <property type="evidence" value="ECO:0007669"/>
    <property type="project" value="UniProtKB-KW"/>
</dbReference>
<protein>
    <submittedName>
        <fullName evidence="7">Glycolate dehydrogenase, iron-sulfur subunit GlcF</fullName>
        <ecNumber evidence="7">1.1.99.14</ecNumber>
    </submittedName>
</protein>
<evidence type="ECO:0000256" key="3">
    <source>
        <dbReference type="ARBA" id="ARBA00022737"/>
    </source>
</evidence>
<evidence type="ECO:0000256" key="2">
    <source>
        <dbReference type="ARBA" id="ARBA00022723"/>
    </source>
</evidence>
<evidence type="ECO:0000259" key="6">
    <source>
        <dbReference type="PROSITE" id="PS51379"/>
    </source>
</evidence>
<proteinExistence type="predicted"/>
<evidence type="ECO:0000313" key="7">
    <source>
        <dbReference type="EMBL" id="VAW68629.1"/>
    </source>
</evidence>
<keyword evidence="2" id="KW-0479">Metal-binding</keyword>
<dbReference type="PIRSF" id="PIRSF000139">
    <property type="entry name" value="Glc_ox_4Fe-4S"/>
    <property type="match status" value="1"/>
</dbReference>
<dbReference type="SUPFAM" id="SSF46548">
    <property type="entry name" value="alpha-helical ferredoxin"/>
    <property type="match status" value="1"/>
</dbReference>
<keyword evidence="3" id="KW-0677">Repeat</keyword>
<dbReference type="InterPro" id="IPR012257">
    <property type="entry name" value="Glc_ox_4Fe-4S"/>
</dbReference>
<dbReference type="InterPro" id="IPR009051">
    <property type="entry name" value="Helical_ferredxn"/>
</dbReference>
<dbReference type="PROSITE" id="PS00198">
    <property type="entry name" value="4FE4S_FER_1"/>
    <property type="match status" value="2"/>
</dbReference>
<organism evidence="7">
    <name type="scientific">hydrothermal vent metagenome</name>
    <dbReference type="NCBI Taxonomy" id="652676"/>
    <lineage>
        <taxon>unclassified sequences</taxon>
        <taxon>metagenomes</taxon>
        <taxon>ecological metagenomes</taxon>
    </lineage>
</organism>